<name>A0A2T1HS76_9HYPH</name>
<organism evidence="4 5">
    <name type="scientific">Alsobacter soli</name>
    <dbReference type="NCBI Taxonomy" id="2109933"/>
    <lineage>
        <taxon>Bacteria</taxon>
        <taxon>Pseudomonadati</taxon>
        <taxon>Pseudomonadota</taxon>
        <taxon>Alphaproteobacteria</taxon>
        <taxon>Hyphomicrobiales</taxon>
        <taxon>Alsobacteraceae</taxon>
        <taxon>Alsobacter</taxon>
    </lineage>
</organism>
<dbReference type="InterPro" id="IPR036291">
    <property type="entry name" value="NAD(P)-bd_dom_sf"/>
</dbReference>
<dbReference type="PANTHER" id="PTHR30388:SF6">
    <property type="entry name" value="XANTHINE DEHYDROGENASE SUBUNIT A-RELATED"/>
    <property type="match status" value="1"/>
</dbReference>
<dbReference type="RefSeq" id="WP_106337518.1">
    <property type="nucleotide sequence ID" value="NZ_PVZS01000013.1"/>
</dbReference>
<dbReference type="InterPro" id="IPR003777">
    <property type="entry name" value="XdhC_CoxI"/>
</dbReference>
<feature type="domain" description="XdhC Rossmann" evidence="3">
    <location>
        <begin position="162"/>
        <end position="304"/>
    </location>
</feature>
<dbReference type="Gene3D" id="3.40.50.720">
    <property type="entry name" value="NAD(P)-binding Rossmann-like Domain"/>
    <property type="match status" value="1"/>
</dbReference>
<evidence type="ECO:0000256" key="1">
    <source>
        <dbReference type="SAM" id="MobiDB-lite"/>
    </source>
</evidence>
<comment type="caution">
    <text evidence="4">The sequence shown here is derived from an EMBL/GenBank/DDBJ whole genome shotgun (WGS) entry which is preliminary data.</text>
</comment>
<dbReference type="InterPro" id="IPR052698">
    <property type="entry name" value="MoCofactor_Util/Proc"/>
</dbReference>
<accession>A0A2T1HS76</accession>
<protein>
    <submittedName>
        <fullName evidence="4">Xanthine dehydrogenase accessory protein XdhC</fullName>
    </submittedName>
</protein>
<dbReference type="OrthoDB" id="61481at2"/>
<dbReference type="SUPFAM" id="SSF51735">
    <property type="entry name" value="NAD(P)-binding Rossmann-fold domains"/>
    <property type="match status" value="1"/>
</dbReference>
<proteinExistence type="predicted"/>
<dbReference type="Pfam" id="PF13478">
    <property type="entry name" value="XdhC_C"/>
    <property type="match status" value="1"/>
</dbReference>
<dbReference type="NCBIfam" id="TIGR02964">
    <property type="entry name" value="xanthine_xdhC"/>
    <property type="match status" value="1"/>
</dbReference>
<dbReference type="PANTHER" id="PTHR30388">
    <property type="entry name" value="ALDEHYDE OXIDOREDUCTASE MOLYBDENUM COFACTOR ASSEMBLY PROTEIN"/>
    <property type="match status" value="1"/>
</dbReference>
<dbReference type="AlphaFoldDB" id="A0A2T1HS76"/>
<evidence type="ECO:0000313" key="5">
    <source>
        <dbReference type="Proteomes" id="UP000239772"/>
    </source>
</evidence>
<dbReference type="Proteomes" id="UP000239772">
    <property type="component" value="Unassembled WGS sequence"/>
</dbReference>
<dbReference type="InterPro" id="IPR014308">
    <property type="entry name" value="Xanthine_DH_XdhC"/>
</dbReference>
<evidence type="ECO:0000259" key="3">
    <source>
        <dbReference type="Pfam" id="PF13478"/>
    </source>
</evidence>
<dbReference type="Pfam" id="PF02625">
    <property type="entry name" value="XdhC_CoxI"/>
    <property type="match status" value="1"/>
</dbReference>
<sequence>MTPVWSRLLETIDAQGAGALVSVVSVQGSAPREPGARMIIRPDGGFWGTVGGGQLEWRLLAEARDALEAGRGPARVQDWPLGPDLGQCCGGRVTTWIETFDARDRREIETWADLERRGRHEILAIRQADGRLARTLAVSSASSRPGLEEAVRERFGDDRSPVVLFGAGHVGRALALALAPLPFRLQWFDPRPDAFPALVPANATASVLTDPVQAIGAAPAGASVMVMTHSHPLDLAVTAAALGRFDLGPVGLIGSATKRARFLARLRQAGVSEFALARLHCPIGIPGVSGKEPAVIAASAAAQLLQWREAGQAARSTTSAEPAGPRRVSGDR</sequence>
<gene>
    <name evidence="4" type="primary">xdhC</name>
    <name evidence="4" type="ORF">SLNSH_13430</name>
</gene>
<evidence type="ECO:0000259" key="2">
    <source>
        <dbReference type="Pfam" id="PF02625"/>
    </source>
</evidence>
<evidence type="ECO:0000313" key="4">
    <source>
        <dbReference type="EMBL" id="PSC04494.1"/>
    </source>
</evidence>
<feature type="domain" description="XdhC- CoxI" evidence="2">
    <location>
        <begin position="13"/>
        <end position="71"/>
    </location>
</feature>
<keyword evidence="5" id="KW-1185">Reference proteome</keyword>
<reference evidence="5" key="1">
    <citation type="submission" date="2018-03" db="EMBL/GenBank/DDBJ databases">
        <authorList>
            <person name="Sun L."/>
            <person name="Liu H."/>
            <person name="Chen W."/>
            <person name="Huang K."/>
            <person name="Liu W."/>
            <person name="Gao X."/>
        </authorList>
    </citation>
    <scope>NUCLEOTIDE SEQUENCE [LARGE SCALE GENOMIC DNA]</scope>
    <source>
        <strain evidence="5">SH9</strain>
    </source>
</reference>
<feature type="region of interest" description="Disordered" evidence="1">
    <location>
        <begin position="311"/>
        <end position="332"/>
    </location>
</feature>
<dbReference type="EMBL" id="PVZS01000013">
    <property type="protein sequence ID" value="PSC04494.1"/>
    <property type="molecule type" value="Genomic_DNA"/>
</dbReference>
<dbReference type="InterPro" id="IPR027051">
    <property type="entry name" value="XdhC_Rossmann_dom"/>
</dbReference>